<feature type="transmembrane region" description="Helical" evidence="7">
    <location>
        <begin position="41"/>
        <end position="61"/>
    </location>
</feature>
<feature type="transmembrane region" description="Helical" evidence="7">
    <location>
        <begin position="82"/>
        <end position="104"/>
    </location>
</feature>
<evidence type="ECO:0000256" key="1">
    <source>
        <dbReference type="ARBA" id="ARBA00004141"/>
    </source>
</evidence>
<keyword evidence="11" id="KW-1185">Reference proteome</keyword>
<evidence type="ECO:0000256" key="4">
    <source>
        <dbReference type="ARBA" id="ARBA00022692"/>
    </source>
</evidence>
<evidence type="ECO:0000256" key="2">
    <source>
        <dbReference type="ARBA" id="ARBA00008114"/>
    </source>
</evidence>
<keyword evidence="3" id="KW-0813">Transport</keyword>
<gene>
    <name evidence="10" type="ORF">HMPREF0281_02143</name>
</gene>
<dbReference type="InterPro" id="IPR036837">
    <property type="entry name" value="Cation_efflux_CTD_sf"/>
</dbReference>
<evidence type="ECO:0000256" key="6">
    <source>
        <dbReference type="ARBA" id="ARBA00023136"/>
    </source>
</evidence>
<organism evidence="10 11">
    <name type="scientific">Corynebacterium ammoniagenes DSM 20306</name>
    <dbReference type="NCBI Taxonomy" id="649754"/>
    <lineage>
        <taxon>Bacteria</taxon>
        <taxon>Bacillati</taxon>
        <taxon>Actinomycetota</taxon>
        <taxon>Actinomycetes</taxon>
        <taxon>Mycobacteriales</taxon>
        <taxon>Corynebacteriaceae</taxon>
        <taxon>Corynebacterium</taxon>
    </lineage>
</organism>
<feature type="transmembrane region" description="Helical" evidence="7">
    <location>
        <begin position="184"/>
        <end position="201"/>
    </location>
</feature>
<evidence type="ECO:0000259" key="9">
    <source>
        <dbReference type="Pfam" id="PF16916"/>
    </source>
</evidence>
<feature type="transmembrane region" description="Helical" evidence="7">
    <location>
        <begin position="116"/>
        <end position="138"/>
    </location>
</feature>
<dbReference type="PANTHER" id="PTHR43840">
    <property type="entry name" value="MITOCHONDRIAL METAL TRANSPORTER 1-RELATED"/>
    <property type="match status" value="1"/>
</dbReference>
<sequence>MITHAKEQKIIERFLLLSIAAAIATIALKGAAAYLTGSVGFLSDALESVVNLVAAIVALIATRIAAKPADANHNFGHGKSEYVSALVEGAMIFVAAGMIIYTAVERLFNPAPLDEVGIGLGLSLLATLLNLGVGLALVKAGKKYRSAALNADGHHLLTDVYTTIGVILGIAAVALTGWVWLDPVIALLVGINILWTGYSLLKSSLSNLISEALPSEDVDILTQVFAEFESQHNVTIDEPKTVASGRNRLIYCIMTVPGDWSVDYAHQLADDLEAAILKALPNSQSMIHTEPRRLSNDLQHRIPN</sequence>
<dbReference type="Pfam" id="PF01545">
    <property type="entry name" value="Cation_efflux"/>
    <property type="match status" value="1"/>
</dbReference>
<comment type="caution">
    <text evidence="10">The sequence shown here is derived from an EMBL/GenBank/DDBJ whole genome shotgun (WGS) entry which is preliminary data.</text>
</comment>
<keyword evidence="5 7" id="KW-1133">Transmembrane helix</keyword>
<dbReference type="InterPro" id="IPR058533">
    <property type="entry name" value="Cation_efflux_TM"/>
</dbReference>
<dbReference type="InterPro" id="IPR002524">
    <property type="entry name" value="Cation_efflux"/>
</dbReference>
<evidence type="ECO:0000256" key="7">
    <source>
        <dbReference type="SAM" id="Phobius"/>
    </source>
</evidence>
<evidence type="ECO:0000256" key="3">
    <source>
        <dbReference type="ARBA" id="ARBA00022448"/>
    </source>
</evidence>
<dbReference type="SUPFAM" id="SSF160240">
    <property type="entry name" value="Cation efflux protein cytoplasmic domain-like"/>
    <property type="match status" value="1"/>
</dbReference>
<feature type="transmembrane region" description="Helical" evidence="7">
    <location>
        <begin position="159"/>
        <end position="178"/>
    </location>
</feature>
<comment type="subcellular location">
    <subcellularLocation>
        <location evidence="1">Membrane</location>
        <topology evidence="1">Multi-pass membrane protein</topology>
    </subcellularLocation>
</comment>
<dbReference type="Proteomes" id="UP000006015">
    <property type="component" value="Unassembled WGS sequence"/>
</dbReference>
<dbReference type="Gene3D" id="3.30.70.1350">
    <property type="entry name" value="Cation efflux protein, cytoplasmic domain"/>
    <property type="match status" value="1"/>
</dbReference>
<proteinExistence type="inferred from homology"/>
<name>A0ABN0ADH4_CORAM</name>
<dbReference type="Pfam" id="PF16916">
    <property type="entry name" value="ZT_dimer"/>
    <property type="match status" value="1"/>
</dbReference>
<feature type="domain" description="Cation efflux protein cytoplasmic" evidence="9">
    <location>
        <begin position="214"/>
        <end position="291"/>
    </location>
</feature>
<evidence type="ECO:0000259" key="8">
    <source>
        <dbReference type="Pfam" id="PF01545"/>
    </source>
</evidence>
<dbReference type="InterPro" id="IPR027470">
    <property type="entry name" value="Cation_efflux_CTD"/>
</dbReference>
<reference evidence="10 11" key="1">
    <citation type="submission" date="2010-04" db="EMBL/GenBank/DDBJ databases">
        <authorList>
            <person name="Weinstock G."/>
            <person name="Sodergren E."/>
            <person name="Clifton S."/>
            <person name="Fulton L."/>
            <person name="Fulton B."/>
            <person name="Courtney L."/>
            <person name="Fronick C."/>
            <person name="Harrison M."/>
            <person name="Strong C."/>
            <person name="Farmer C."/>
            <person name="Delahaunty K."/>
            <person name="Markovic C."/>
            <person name="Hall O."/>
            <person name="Minx P."/>
            <person name="Tomlinson C."/>
            <person name="Mitreva M."/>
            <person name="Hou S."/>
            <person name="Wollam A."/>
            <person name="Pepin K.H."/>
            <person name="Johnson M."/>
            <person name="Bhonagiri V."/>
            <person name="Zhang X."/>
            <person name="Suruliraj S."/>
            <person name="Warren W."/>
            <person name="Chinwalla A."/>
            <person name="Mardis E.R."/>
            <person name="Wilson R.K."/>
        </authorList>
    </citation>
    <scope>NUCLEOTIDE SEQUENCE [LARGE SCALE GENOMIC DNA]</scope>
    <source>
        <strain evidence="10 11">DSM 20306</strain>
    </source>
</reference>
<dbReference type="Gene3D" id="1.20.1510.10">
    <property type="entry name" value="Cation efflux protein transmembrane domain"/>
    <property type="match status" value="1"/>
</dbReference>
<dbReference type="InterPro" id="IPR050291">
    <property type="entry name" value="CDF_Transporter"/>
</dbReference>
<protein>
    <submittedName>
        <fullName evidence="10">Cation diffusion facilitator family transporter</fullName>
    </submittedName>
</protein>
<dbReference type="EMBL" id="ADNS01000027">
    <property type="protein sequence ID" value="EFG80775.1"/>
    <property type="molecule type" value="Genomic_DNA"/>
</dbReference>
<accession>A0ABN0ADH4</accession>
<evidence type="ECO:0000313" key="10">
    <source>
        <dbReference type="EMBL" id="EFG80775.1"/>
    </source>
</evidence>
<keyword evidence="4 7" id="KW-0812">Transmembrane</keyword>
<evidence type="ECO:0000256" key="5">
    <source>
        <dbReference type="ARBA" id="ARBA00022989"/>
    </source>
</evidence>
<comment type="similarity">
    <text evidence="2">Belongs to the cation diffusion facilitator (CDF) transporter (TC 2.A.4) family.</text>
</comment>
<dbReference type="NCBIfam" id="TIGR01297">
    <property type="entry name" value="CDF"/>
    <property type="match status" value="1"/>
</dbReference>
<evidence type="ECO:0000313" key="11">
    <source>
        <dbReference type="Proteomes" id="UP000006015"/>
    </source>
</evidence>
<dbReference type="InterPro" id="IPR027469">
    <property type="entry name" value="Cation_efflux_TMD_sf"/>
</dbReference>
<feature type="domain" description="Cation efflux protein transmembrane" evidence="8">
    <location>
        <begin position="15"/>
        <end position="209"/>
    </location>
</feature>
<feature type="transmembrane region" description="Helical" evidence="7">
    <location>
        <begin position="14"/>
        <end position="35"/>
    </location>
</feature>
<dbReference type="SUPFAM" id="SSF161111">
    <property type="entry name" value="Cation efflux protein transmembrane domain-like"/>
    <property type="match status" value="1"/>
</dbReference>
<keyword evidence="6 7" id="KW-0472">Membrane</keyword>
<dbReference type="PANTHER" id="PTHR43840:SF15">
    <property type="entry name" value="MITOCHONDRIAL METAL TRANSPORTER 1-RELATED"/>
    <property type="match status" value="1"/>
</dbReference>
<dbReference type="RefSeq" id="WP_003848855.1">
    <property type="nucleotide sequence ID" value="NZ_CP009244.1"/>
</dbReference>